<gene>
    <name evidence="1" type="ORF">GDO78_002234</name>
</gene>
<comment type="caution">
    <text evidence="1">The sequence shown here is derived from an EMBL/GenBank/DDBJ whole genome shotgun (WGS) entry which is preliminary data.</text>
</comment>
<keyword evidence="2" id="KW-1185">Reference proteome</keyword>
<evidence type="ECO:0000313" key="2">
    <source>
        <dbReference type="Proteomes" id="UP000770717"/>
    </source>
</evidence>
<dbReference type="EMBL" id="WNTK01000010">
    <property type="protein sequence ID" value="KAG9476730.1"/>
    <property type="molecule type" value="Genomic_DNA"/>
</dbReference>
<sequence>MKNLLPFLHPRRGQIRLNALREQFSMIPDNESMREKPGEPHCYSDFACRQAKCQAQSQEAQHPVAKNQGQGPDYKIHLFSQELDYFSFVQKLISYDLIIN</sequence>
<evidence type="ECO:0000313" key="1">
    <source>
        <dbReference type="EMBL" id="KAG9476730.1"/>
    </source>
</evidence>
<accession>A0A8J6EXL3</accession>
<dbReference type="AlphaFoldDB" id="A0A8J6EXL3"/>
<dbReference type="Proteomes" id="UP000770717">
    <property type="component" value="Unassembled WGS sequence"/>
</dbReference>
<name>A0A8J6EXL3_ELECQ</name>
<protein>
    <submittedName>
        <fullName evidence="1">Uncharacterized protein</fullName>
    </submittedName>
</protein>
<reference evidence="1" key="1">
    <citation type="thesis" date="2020" institute="ProQuest LLC" country="789 East Eisenhower Parkway, Ann Arbor, MI, USA">
        <title>Comparative Genomics and Chromosome Evolution.</title>
        <authorList>
            <person name="Mudd A.B."/>
        </authorList>
    </citation>
    <scope>NUCLEOTIDE SEQUENCE</scope>
    <source>
        <strain evidence="1">HN-11 Male</strain>
        <tissue evidence="1">Kidney and liver</tissue>
    </source>
</reference>
<organism evidence="1 2">
    <name type="scientific">Eleutherodactylus coqui</name>
    <name type="common">Puerto Rican coqui</name>
    <dbReference type="NCBI Taxonomy" id="57060"/>
    <lineage>
        <taxon>Eukaryota</taxon>
        <taxon>Metazoa</taxon>
        <taxon>Chordata</taxon>
        <taxon>Craniata</taxon>
        <taxon>Vertebrata</taxon>
        <taxon>Euteleostomi</taxon>
        <taxon>Amphibia</taxon>
        <taxon>Batrachia</taxon>
        <taxon>Anura</taxon>
        <taxon>Neobatrachia</taxon>
        <taxon>Hyloidea</taxon>
        <taxon>Eleutherodactylidae</taxon>
        <taxon>Eleutherodactylinae</taxon>
        <taxon>Eleutherodactylus</taxon>
        <taxon>Eleutherodactylus</taxon>
    </lineage>
</organism>
<proteinExistence type="predicted"/>